<dbReference type="Proteomes" id="UP000432015">
    <property type="component" value="Unassembled WGS sequence"/>
</dbReference>
<dbReference type="EMBL" id="WOFH01000002">
    <property type="protein sequence ID" value="MUN36538.1"/>
    <property type="molecule type" value="Genomic_DNA"/>
</dbReference>
<feature type="region of interest" description="Disordered" evidence="1">
    <location>
        <begin position="32"/>
        <end position="71"/>
    </location>
</feature>
<evidence type="ECO:0000313" key="2">
    <source>
        <dbReference type="EMBL" id="MUN36538.1"/>
    </source>
</evidence>
<sequence>MLNDDDKAQLKAEFPGWSIIYSSAGRWWATRGPLGRGEEGRAGSVDADTPEGLRRESREADTPRASDWRMR</sequence>
<evidence type="ECO:0000313" key="3">
    <source>
        <dbReference type="Proteomes" id="UP000432015"/>
    </source>
</evidence>
<accession>A0A7K1KWG5</accession>
<comment type="caution">
    <text evidence="2">The sequence shown here is derived from an EMBL/GenBank/DDBJ whole genome shotgun (WGS) entry which is preliminary data.</text>
</comment>
<feature type="compositionally biased region" description="Basic and acidic residues" evidence="1">
    <location>
        <begin position="51"/>
        <end position="71"/>
    </location>
</feature>
<protein>
    <submittedName>
        <fullName evidence="2">Uncharacterized protein</fullName>
    </submittedName>
</protein>
<evidence type="ECO:0000256" key="1">
    <source>
        <dbReference type="SAM" id="MobiDB-lite"/>
    </source>
</evidence>
<dbReference type="AlphaFoldDB" id="A0A7K1KWG5"/>
<reference evidence="2 3" key="1">
    <citation type="submission" date="2019-11" db="EMBL/GenBank/DDBJ databases">
        <authorList>
            <person name="Cao P."/>
        </authorList>
    </citation>
    <scope>NUCLEOTIDE SEQUENCE [LARGE SCALE GENOMIC DNA]</scope>
    <source>
        <strain evidence="2 3">NEAU-AAG5</strain>
    </source>
</reference>
<organism evidence="2 3">
    <name type="scientific">Actinomadura litoris</name>
    <dbReference type="NCBI Taxonomy" id="2678616"/>
    <lineage>
        <taxon>Bacteria</taxon>
        <taxon>Bacillati</taxon>
        <taxon>Actinomycetota</taxon>
        <taxon>Actinomycetes</taxon>
        <taxon>Streptosporangiales</taxon>
        <taxon>Thermomonosporaceae</taxon>
        <taxon>Actinomadura</taxon>
    </lineage>
</organism>
<gene>
    <name evidence="2" type="ORF">GNZ18_07990</name>
</gene>
<dbReference type="RefSeq" id="WP_156215520.1">
    <property type="nucleotide sequence ID" value="NZ_WOFH01000002.1"/>
</dbReference>
<keyword evidence="3" id="KW-1185">Reference proteome</keyword>
<proteinExistence type="predicted"/>
<name>A0A7K1KWG5_9ACTN</name>